<dbReference type="InterPro" id="IPR018108">
    <property type="entry name" value="MCP_transmembrane"/>
</dbReference>
<dbReference type="SUPFAM" id="SSF103506">
    <property type="entry name" value="Mitochondrial carrier"/>
    <property type="match status" value="1"/>
</dbReference>
<evidence type="ECO:0000256" key="6">
    <source>
        <dbReference type="ARBA" id="ARBA00022692"/>
    </source>
</evidence>
<reference evidence="15 16" key="1">
    <citation type="submission" date="2020-04" db="EMBL/GenBank/DDBJ databases">
        <title>Plant Genome Project.</title>
        <authorList>
            <person name="Zhang R.-G."/>
        </authorList>
    </citation>
    <scope>NUCLEOTIDE SEQUENCE [LARGE SCALE GENOMIC DNA]</scope>
    <source>
        <strain evidence="15">YNK0</strain>
        <tissue evidence="15">Leaf</tissue>
    </source>
</reference>
<comment type="function">
    <text evidence="13">ADP:ATP antiporter that mediates import of ADP into the mitochondrial matrix for ATP synthesis, and export of ATP out to fuel the cell. Cycles between the cytoplasmic-open state (c-state) and the matrix-open state (m-state): operates by the alternating access mechanism with a single substrate-binding site intermittently exposed to either the cytosolic (c-state) or matrix (m-state) side of the inner mitochondrial membrane.</text>
</comment>
<dbReference type="AlphaFoldDB" id="A0A834ZDW6"/>
<evidence type="ECO:0000256" key="8">
    <source>
        <dbReference type="ARBA" id="ARBA00022946"/>
    </source>
</evidence>
<keyword evidence="7" id="KW-0677">Repeat</keyword>
<keyword evidence="5" id="KW-0050">Antiport</keyword>
<keyword evidence="11" id="KW-0472">Membrane</keyword>
<accession>A0A834ZDW6</accession>
<protein>
    <recommendedName>
        <fullName evidence="14">ADP/ATP translocase</fullName>
    </recommendedName>
    <alternativeName>
        <fullName evidence="14">ADP,ATP carrier protein</fullName>
    </alternativeName>
</protein>
<dbReference type="GO" id="GO:0140021">
    <property type="term" value="P:mitochondrial ADP transmembrane transport"/>
    <property type="evidence" value="ECO:0007669"/>
    <property type="project" value="InterPro"/>
</dbReference>
<dbReference type="InterPro" id="IPR002113">
    <property type="entry name" value="ADT_euk_type"/>
</dbReference>
<dbReference type="InterPro" id="IPR002067">
    <property type="entry name" value="MCP"/>
</dbReference>
<dbReference type="Gene3D" id="1.50.40.10">
    <property type="entry name" value="Mitochondrial carrier domain"/>
    <property type="match status" value="1"/>
</dbReference>
<dbReference type="GO" id="GO:0005743">
    <property type="term" value="C:mitochondrial inner membrane"/>
    <property type="evidence" value="ECO:0007669"/>
    <property type="project" value="UniProtKB-SubCell"/>
</dbReference>
<proteinExistence type="inferred from homology"/>
<comment type="subunit">
    <text evidence="3 14">Monomer.</text>
</comment>
<comment type="similarity">
    <text evidence="2 14">Belongs to the mitochondrial carrier (TC 2.A.29) family.</text>
</comment>
<keyword evidence="9" id="KW-1133">Transmembrane helix</keyword>
<evidence type="ECO:0000313" key="16">
    <source>
        <dbReference type="Proteomes" id="UP000655225"/>
    </source>
</evidence>
<evidence type="ECO:0000256" key="1">
    <source>
        <dbReference type="ARBA" id="ARBA00004448"/>
    </source>
</evidence>
<evidence type="ECO:0000313" key="15">
    <source>
        <dbReference type="EMBL" id="KAF8400432.1"/>
    </source>
</evidence>
<sequence length="212" mass="23050">MTEYTSSPTLPNKSKTPNISQCFYRHLNSGGVLFLLVNSQKKDDLEDGLDASNSQMGFFCTSPSPLLPACQGSGLSLVFPLSPIVVQAPYDKGATGFMTDFLIGGISAAISKTAAAPFERVKLLIQNQDGMIMTGRLSEPYKGIGGYFRKLTSSGIRASFVPSGSLDCYYPMTRGRGRGGRDDPPLREWDIGDVEVEDLRALRAFRNSESCR</sequence>
<dbReference type="EMBL" id="JABCRI010000009">
    <property type="protein sequence ID" value="KAF8400432.1"/>
    <property type="molecule type" value="Genomic_DNA"/>
</dbReference>
<evidence type="ECO:0000256" key="10">
    <source>
        <dbReference type="ARBA" id="ARBA00023128"/>
    </source>
</evidence>
<evidence type="ECO:0000256" key="12">
    <source>
        <dbReference type="ARBA" id="ARBA00024143"/>
    </source>
</evidence>
<evidence type="ECO:0000256" key="4">
    <source>
        <dbReference type="ARBA" id="ARBA00022448"/>
    </source>
</evidence>
<dbReference type="GO" id="GO:0005471">
    <property type="term" value="F:ATP:ADP antiporter activity"/>
    <property type="evidence" value="ECO:0007669"/>
    <property type="project" value="UniProtKB-UniRule"/>
</dbReference>
<dbReference type="InterPro" id="IPR023395">
    <property type="entry name" value="MCP_dom_sf"/>
</dbReference>
<gene>
    <name evidence="15" type="ORF">HHK36_013730</name>
</gene>
<dbReference type="PRINTS" id="PR00926">
    <property type="entry name" value="MITOCARRIER"/>
</dbReference>
<dbReference type="GO" id="GO:1990544">
    <property type="term" value="P:mitochondrial ATP transmembrane transport"/>
    <property type="evidence" value="ECO:0007669"/>
    <property type="project" value="InterPro"/>
</dbReference>
<evidence type="ECO:0000256" key="14">
    <source>
        <dbReference type="RuleBase" id="RU368008"/>
    </source>
</evidence>
<comment type="caution">
    <text evidence="15">The sequence shown here is derived from an EMBL/GenBank/DDBJ whole genome shotgun (WGS) entry which is preliminary data.</text>
</comment>
<evidence type="ECO:0000256" key="13">
    <source>
        <dbReference type="ARBA" id="ARBA00045250"/>
    </source>
</evidence>
<name>A0A834ZDW6_TETSI</name>
<keyword evidence="16" id="KW-1185">Reference proteome</keyword>
<comment type="function">
    <text evidence="14">Catalyzes the exchange of ADP and ATP across the membrane.</text>
</comment>
<evidence type="ECO:0000256" key="2">
    <source>
        <dbReference type="ARBA" id="ARBA00006375"/>
    </source>
</evidence>
<keyword evidence="6" id="KW-0812">Transmembrane</keyword>
<dbReference type="PANTHER" id="PTHR45635:SF47">
    <property type="entry name" value="ADP,ATP CARRIER PROTEIN, MITOCHONDRIAL"/>
    <property type="match status" value="1"/>
</dbReference>
<keyword evidence="10" id="KW-0496">Mitochondrion</keyword>
<evidence type="ECO:0000256" key="5">
    <source>
        <dbReference type="ARBA" id="ARBA00022449"/>
    </source>
</evidence>
<evidence type="ECO:0000256" key="7">
    <source>
        <dbReference type="ARBA" id="ARBA00022737"/>
    </source>
</evidence>
<keyword evidence="4 14" id="KW-0813">Transport</keyword>
<comment type="catalytic activity">
    <reaction evidence="12">
        <text>ADP(in) + ATP(out) = ADP(out) + ATP(in)</text>
        <dbReference type="Rhea" id="RHEA:34999"/>
        <dbReference type="ChEBI" id="CHEBI:30616"/>
        <dbReference type="ChEBI" id="CHEBI:456216"/>
    </reaction>
    <physiologicalReaction direction="left-to-right" evidence="12">
        <dbReference type="Rhea" id="RHEA:35000"/>
    </physiologicalReaction>
</comment>
<keyword evidence="8" id="KW-0809">Transit peptide</keyword>
<evidence type="ECO:0000256" key="11">
    <source>
        <dbReference type="ARBA" id="ARBA00023136"/>
    </source>
</evidence>
<dbReference type="OrthoDB" id="784307at2759"/>
<dbReference type="PANTHER" id="PTHR45635">
    <property type="entry name" value="ADP,ATP CARRIER PROTEIN 1-RELATED-RELATED"/>
    <property type="match status" value="1"/>
</dbReference>
<evidence type="ECO:0000256" key="9">
    <source>
        <dbReference type="ARBA" id="ARBA00022989"/>
    </source>
</evidence>
<evidence type="ECO:0000256" key="3">
    <source>
        <dbReference type="ARBA" id="ARBA00011245"/>
    </source>
</evidence>
<organism evidence="15 16">
    <name type="scientific">Tetracentron sinense</name>
    <name type="common">Spur-leaf</name>
    <dbReference type="NCBI Taxonomy" id="13715"/>
    <lineage>
        <taxon>Eukaryota</taxon>
        <taxon>Viridiplantae</taxon>
        <taxon>Streptophyta</taxon>
        <taxon>Embryophyta</taxon>
        <taxon>Tracheophyta</taxon>
        <taxon>Spermatophyta</taxon>
        <taxon>Magnoliopsida</taxon>
        <taxon>Trochodendrales</taxon>
        <taxon>Trochodendraceae</taxon>
        <taxon>Tetracentron</taxon>
    </lineage>
</organism>
<dbReference type="Proteomes" id="UP000655225">
    <property type="component" value="Unassembled WGS sequence"/>
</dbReference>
<dbReference type="Pfam" id="PF00153">
    <property type="entry name" value="Mito_carr"/>
    <property type="match status" value="1"/>
</dbReference>
<comment type="subcellular location">
    <subcellularLocation>
        <location evidence="14">Membrane</location>
        <topology evidence="14">Multi-pass membrane protein</topology>
    </subcellularLocation>
    <subcellularLocation>
        <location evidence="1">Mitochondrion inner membrane</location>
        <topology evidence="1">Multi-pass membrane protein</topology>
    </subcellularLocation>
</comment>